<dbReference type="Gene3D" id="3.30.70.1230">
    <property type="entry name" value="Nucleotide cyclase"/>
    <property type="match status" value="1"/>
</dbReference>
<evidence type="ECO:0000313" key="15">
    <source>
        <dbReference type="EMBL" id="CAH0384976.1"/>
    </source>
</evidence>
<keyword evidence="16" id="KW-1185">Reference proteome</keyword>
<evidence type="ECO:0000256" key="7">
    <source>
        <dbReference type="ARBA" id="ARBA00023134"/>
    </source>
</evidence>
<keyword evidence="8" id="KW-0472">Membrane</keyword>
<comment type="subcellular location">
    <subcellularLocation>
        <location evidence="1">Membrane</location>
        <topology evidence="1">Single-pass type I membrane protein</topology>
    </subcellularLocation>
</comment>
<keyword evidence="7" id="KW-0342">GTP-binding</keyword>
<dbReference type="GO" id="GO:0005886">
    <property type="term" value="C:plasma membrane"/>
    <property type="evidence" value="ECO:0007669"/>
    <property type="project" value="TreeGrafter"/>
</dbReference>
<dbReference type="InterPro" id="IPR050401">
    <property type="entry name" value="Cyclic_nucleotide_synthase"/>
</dbReference>
<evidence type="ECO:0000256" key="5">
    <source>
        <dbReference type="ARBA" id="ARBA00022741"/>
    </source>
</evidence>
<keyword evidence="10" id="KW-0325">Glycoprotein</keyword>
<dbReference type="PROSITE" id="PS50125">
    <property type="entry name" value="GUANYLATE_CYCLASE_2"/>
    <property type="match status" value="1"/>
</dbReference>
<dbReference type="GO" id="GO:0035556">
    <property type="term" value="P:intracellular signal transduction"/>
    <property type="evidence" value="ECO:0007669"/>
    <property type="project" value="InterPro"/>
</dbReference>
<dbReference type="GO" id="GO:0005525">
    <property type="term" value="F:GTP binding"/>
    <property type="evidence" value="ECO:0007669"/>
    <property type="project" value="UniProtKB-KW"/>
</dbReference>
<keyword evidence="5" id="KW-0547">Nucleotide-binding</keyword>
<evidence type="ECO:0000256" key="10">
    <source>
        <dbReference type="ARBA" id="ARBA00023180"/>
    </source>
</evidence>
<evidence type="ECO:0000256" key="1">
    <source>
        <dbReference type="ARBA" id="ARBA00004479"/>
    </source>
</evidence>
<evidence type="ECO:0000256" key="11">
    <source>
        <dbReference type="ARBA" id="ARBA00023239"/>
    </source>
</evidence>
<evidence type="ECO:0000256" key="4">
    <source>
        <dbReference type="ARBA" id="ARBA00022729"/>
    </source>
</evidence>
<evidence type="ECO:0000256" key="2">
    <source>
        <dbReference type="ARBA" id="ARBA00012202"/>
    </source>
</evidence>
<dbReference type="FunFam" id="3.30.70.1230:FF:000004">
    <property type="entry name" value="Guanylate cyclase"/>
    <property type="match status" value="1"/>
</dbReference>
<dbReference type="InterPro" id="IPR001054">
    <property type="entry name" value="A/G_cyclase"/>
</dbReference>
<dbReference type="Pfam" id="PF00211">
    <property type="entry name" value="Guanylate_cyc"/>
    <property type="match status" value="1"/>
</dbReference>
<dbReference type="EMBL" id="OU963863">
    <property type="protein sequence ID" value="CAH0384976.1"/>
    <property type="molecule type" value="Genomic_DNA"/>
</dbReference>
<keyword evidence="6" id="KW-1133">Transmembrane helix</keyword>
<dbReference type="Pfam" id="PF07701">
    <property type="entry name" value="HNOBA"/>
    <property type="match status" value="1"/>
</dbReference>
<dbReference type="PROSITE" id="PS00452">
    <property type="entry name" value="GUANYLATE_CYCLASE_1"/>
    <property type="match status" value="1"/>
</dbReference>
<dbReference type="Proteomes" id="UP001152759">
    <property type="component" value="Chromosome 2"/>
</dbReference>
<evidence type="ECO:0000313" key="16">
    <source>
        <dbReference type="Proteomes" id="UP001152759"/>
    </source>
</evidence>
<dbReference type="PANTHER" id="PTHR11920">
    <property type="entry name" value="GUANYLYL CYCLASE"/>
    <property type="match status" value="1"/>
</dbReference>
<dbReference type="GO" id="GO:0001653">
    <property type="term" value="F:peptide receptor activity"/>
    <property type="evidence" value="ECO:0007669"/>
    <property type="project" value="TreeGrafter"/>
</dbReference>
<keyword evidence="3" id="KW-0812">Transmembrane</keyword>
<dbReference type="EC" id="4.6.1.2" evidence="2"/>
<comment type="similarity">
    <text evidence="13">Belongs to the adenylyl cyclase class-4/guanylyl cyclase family.</text>
</comment>
<sequence>MTGKLNDSSIRVILFVKITIKLWNLIAFKNLLRSIENFGAALAYGIKYYASGVLQQRQFIRFVHHDAIAFVLLDDTFTFLPLIKDLYENQTKRSLNYLQMIERRDEIFKNAPIAPNITAAIEYFDSIGKYAEDLRELVKHLRRLIKEWVAKDLLEAYNQQVLGSTILVSVLVISPIIIVLVRNAVATIQMYAAHLAQKAKELKKEKHKSDNLLYQMLPPSVAKQLKHRRKVSAEFYESVTIYFSDIVGFTEIAADITPHEVVTFLNVIYKLYDARIERYDVYKVETIGDSYMVASGLPDKNGDKHVTEIAAMALDLLYGSAEVKVPHRDNERLQIRIGVHTGPVVAGIVGSKMPRYCLFGDTVNTASRMESTGEALRIHISMEMKQALDRVGGFRTEHRGFVDIKGKGVLDTYWLLCKEGGSNRLVESPVFFGD</sequence>
<evidence type="ECO:0000256" key="6">
    <source>
        <dbReference type="ARBA" id="ARBA00022989"/>
    </source>
</evidence>
<feature type="domain" description="Guanylate cyclase" evidence="14">
    <location>
        <begin position="240"/>
        <end position="370"/>
    </location>
</feature>
<keyword evidence="4" id="KW-0732">Signal</keyword>
<gene>
    <name evidence="15" type="ORF">BEMITA_LOCUS4257</name>
</gene>
<dbReference type="SUPFAM" id="SSF55073">
    <property type="entry name" value="Nucleotide cyclase"/>
    <property type="match status" value="1"/>
</dbReference>
<dbReference type="InterPro" id="IPR029787">
    <property type="entry name" value="Nucleotide_cyclase"/>
</dbReference>
<proteinExistence type="inferred from homology"/>
<organism evidence="15 16">
    <name type="scientific">Bemisia tabaci</name>
    <name type="common">Sweetpotato whitefly</name>
    <name type="synonym">Aleurodes tabaci</name>
    <dbReference type="NCBI Taxonomy" id="7038"/>
    <lineage>
        <taxon>Eukaryota</taxon>
        <taxon>Metazoa</taxon>
        <taxon>Ecdysozoa</taxon>
        <taxon>Arthropoda</taxon>
        <taxon>Hexapoda</taxon>
        <taxon>Insecta</taxon>
        <taxon>Pterygota</taxon>
        <taxon>Neoptera</taxon>
        <taxon>Paraneoptera</taxon>
        <taxon>Hemiptera</taxon>
        <taxon>Sternorrhyncha</taxon>
        <taxon>Aleyrodoidea</taxon>
        <taxon>Aleyrodidae</taxon>
        <taxon>Aleyrodinae</taxon>
        <taxon>Bemisia</taxon>
    </lineage>
</organism>
<dbReference type="InterPro" id="IPR011645">
    <property type="entry name" value="HNOB_dom_associated"/>
</dbReference>
<dbReference type="GO" id="GO:0004016">
    <property type="term" value="F:adenylate cyclase activity"/>
    <property type="evidence" value="ECO:0007669"/>
    <property type="project" value="TreeGrafter"/>
</dbReference>
<evidence type="ECO:0000256" key="3">
    <source>
        <dbReference type="ARBA" id="ARBA00022692"/>
    </source>
</evidence>
<dbReference type="Gene3D" id="6.10.250.780">
    <property type="match status" value="1"/>
</dbReference>
<keyword evidence="11 13" id="KW-0456">Lyase</keyword>
<protein>
    <recommendedName>
        <fullName evidence="2">guanylate cyclase</fullName>
        <ecNumber evidence="2">4.6.1.2</ecNumber>
    </recommendedName>
</protein>
<evidence type="ECO:0000256" key="13">
    <source>
        <dbReference type="RuleBase" id="RU000405"/>
    </source>
</evidence>
<dbReference type="CDD" id="cd07302">
    <property type="entry name" value="CHD"/>
    <property type="match status" value="1"/>
</dbReference>
<evidence type="ECO:0000259" key="14">
    <source>
        <dbReference type="PROSITE" id="PS50125"/>
    </source>
</evidence>
<evidence type="ECO:0000256" key="8">
    <source>
        <dbReference type="ARBA" id="ARBA00023136"/>
    </source>
</evidence>
<dbReference type="GO" id="GO:0004383">
    <property type="term" value="F:guanylate cyclase activity"/>
    <property type="evidence" value="ECO:0007669"/>
    <property type="project" value="UniProtKB-EC"/>
</dbReference>
<dbReference type="AlphaFoldDB" id="A0A9P0EZ03"/>
<reference evidence="15" key="1">
    <citation type="submission" date="2021-12" db="EMBL/GenBank/DDBJ databases">
        <authorList>
            <person name="King R."/>
        </authorList>
    </citation>
    <scope>NUCLEOTIDE SEQUENCE</scope>
</reference>
<accession>A0A9P0EZ03</accession>
<evidence type="ECO:0000256" key="9">
    <source>
        <dbReference type="ARBA" id="ARBA00023170"/>
    </source>
</evidence>
<evidence type="ECO:0000256" key="12">
    <source>
        <dbReference type="ARBA" id="ARBA00023293"/>
    </source>
</evidence>
<keyword evidence="9" id="KW-0675">Receptor</keyword>
<dbReference type="SMART" id="SM00044">
    <property type="entry name" value="CYCc"/>
    <property type="match status" value="1"/>
</dbReference>
<keyword evidence="12" id="KW-0141">cGMP biosynthesis</keyword>
<dbReference type="InterPro" id="IPR018297">
    <property type="entry name" value="A/G_cyclase_CS"/>
</dbReference>
<name>A0A9P0EZ03_BEMTA</name>
<dbReference type="PANTHER" id="PTHR11920:SF504">
    <property type="entry name" value="GUANYLATE CYCLASE"/>
    <property type="match status" value="1"/>
</dbReference>
<dbReference type="GO" id="GO:0007168">
    <property type="term" value="P:receptor guanylyl cyclase signaling pathway"/>
    <property type="evidence" value="ECO:0007669"/>
    <property type="project" value="TreeGrafter"/>
</dbReference>